<accession>A0ABV8UZ11</accession>
<name>A0ABV8UZ11_9GAMM</name>
<dbReference type="RefSeq" id="WP_290261900.1">
    <property type="nucleotide sequence ID" value="NZ_JAUFQG010000004.1"/>
</dbReference>
<comment type="caution">
    <text evidence="1">The sequence shown here is derived from an EMBL/GenBank/DDBJ whole genome shotgun (WGS) entry which is preliminary data.</text>
</comment>
<proteinExistence type="predicted"/>
<sequence length="144" mass="16442">MEAQDSVTLTPIDGNHSTLRIERDSHEWAVPGLVLEYCQKLEDGRFLLLTTDNSPYEEALHVMLITSGKKTYELINIGQPYTPAIFKHALRIDEGCIEFSFSDETRFHATVFDSPRWKISTLLSPSYIKYVSPLSKKSLYVSQL</sequence>
<evidence type="ECO:0000313" key="2">
    <source>
        <dbReference type="Proteomes" id="UP001595840"/>
    </source>
</evidence>
<reference evidence="2" key="1">
    <citation type="journal article" date="2019" name="Int. J. Syst. Evol. Microbiol.">
        <title>The Global Catalogue of Microorganisms (GCM) 10K type strain sequencing project: providing services to taxonomists for standard genome sequencing and annotation.</title>
        <authorList>
            <consortium name="The Broad Institute Genomics Platform"/>
            <consortium name="The Broad Institute Genome Sequencing Center for Infectious Disease"/>
            <person name="Wu L."/>
            <person name="Ma J."/>
        </authorList>
    </citation>
    <scope>NUCLEOTIDE SEQUENCE [LARGE SCALE GENOMIC DNA]</scope>
    <source>
        <strain evidence="2">CECT 8570</strain>
    </source>
</reference>
<evidence type="ECO:0000313" key="1">
    <source>
        <dbReference type="EMBL" id="MFC4360934.1"/>
    </source>
</evidence>
<dbReference type="EMBL" id="JBHSCX010000002">
    <property type="protein sequence ID" value="MFC4360934.1"/>
    <property type="molecule type" value="Genomic_DNA"/>
</dbReference>
<organism evidence="1 2">
    <name type="scientific">Simiduia curdlanivorans</name>
    <dbReference type="NCBI Taxonomy" id="1492769"/>
    <lineage>
        <taxon>Bacteria</taxon>
        <taxon>Pseudomonadati</taxon>
        <taxon>Pseudomonadota</taxon>
        <taxon>Gammaproteobacteria</taxon>
        <taxon>Cellvibrionales</taxon>
        <taxon>Cellvibrionaceae</taxon>
        <taxon>Simiduia</taxon>
    </lineage>
</organism>
<gene>
    <name evidence="1" type="ORF">ACFOX3_01400</name>
</gene>
<keyword evidence="2" id="KW-1185">Reference proteome</keyword>
<protein>
    <submittedName>
        <fullName evidence="1">Uncharacterized protein</fullName>
    </submittedName>
</protein>
<dbReference type="Proteomes" id="UP001595840">
    <property type="component" value="Unassembled WGS sequence"/>
</dbReference>